<reference evidence="3 4" key="1">
    <citation type="submission" date="2015-01" db="EMBL/GenBank/DDBJ databases">
        <title>Draft genome of the acidophilic iron oxidizer Acidithrix ferrooxidans strain Py-F3.</title>
        <authorList>
            <person name="Poehlein A."/>
            <person name="Eisen S."/>
            <person name="Schloemann M."/>
            <person name="Johnson B.D."/>
            <person name="Daniel R."/>
            <person name="Muehling M."/>
        </authorList>
    </citation>
    <scope>NUCLEOTIDE SEQUENCE [LARGE SCALE GENOMIC DNA]</scope>
    <source>
        <strain evidence="3 4">Py-F3</strain>
    </source>
</reference>
<dbReference type="Gene3D" id="3.30.420.10">
    <property type="entry name" value="Ribonuclease H-like superfamily/Ribonuclease H"/>
    <property type="match status" value="1"/>
</dbReference>
<feature type="domain" description="Integrase catalytic" evidence="2">
    <location>
        <begin position="107"/>
        <end position="283"/>
    </location>
</feature>
<comment type="function">
    <text evidence="1">Involved in the transposition of the insertion sequence.</text>
</comment>
<dbReference type="GO" id="GO:0003676">
    <property type="term" value="F:nucleic acid binding"/>
    <property type="evidence" value="ECO:0007669"/>
    <property type="project" value="InterPro"/>
</dbReference>
<dbReference type="Proteomes" id="UP000032360">
    <property type="component" value="Unassembled WGS sequence"/>
</dbReference>
<dbReference type="Pfam" id="PF00665">
    <property type="entry name" value="rve"/>
    <property type="match status" value="1"/>
</dbReference>
<evidence type="ECO:0000256" key="1">
    <source>
        <dbReference type="ARBA" id="ARBA00002286"/>
    </source>
</evidence>
<dbReference type="NCBIfam" id="NF033516">
    <property type="entry name" value="transpos_IS3"/>
    <property type="match status" value="1"/>
</dbReference>
<dbReference type="InterPro" id="IPR048020">
    <property type="entry name" value="Transpos_IS3"/>
</dbReference>
<dbReference type="SUPFAM" id="SSF53098">
    <property type="entry name" value="Ribonuclease H-like"/>
    <property type="match status" value="1"/>
</dbReference>
<evidence type="ECO:0000259" key="2">
    <source>
        <dbReference type="PROSITE" id="PS50994"/>
    </source>
</evidence>
<dbReference type="InterPro" id="IPR050900">
    <property type="entry name" value="Transposase_IS3/IS150/IS904"/>
</dbReference>
<keyword evidence="4" id="KW-1185">Reference proteome</keyword>
<evidence type="ECO:0000313" key="4">
    <source>
        <dbReference type="Proteomes" id="UP000032360"/>
    </source>
</evidence>
<dbReference type="InterPro" id="IPR001584">
    <property type="entry name" value="Integrase_cat-core"/>
</dbReference>
<dbReference type="InterPro" id="IPR012337">
    <property type="entry name" value="RNaseH-like_sf"/>
</dbReference>
<gene>
    <name evidence="3" type="ORF">AXFE_04130</name>
</gene>
<dbReference type="InterPro" id="IPR036397">
    <property type="entry name" value="RNaseH_sf"/>
</dbReference>
<accession>A0A0D8HNH6</accession>
<dbReference type="AlphaFoldDB" id="A0A0D8HNH6"/>
<dbReference type="PANTHER" id="PTHR46889">
    <property type="entry name" value="TRANSPOSASE INSF FOR INSERTION SEQUENCE IS3B-RELATED"/>
    <property type="match status" value="1"/>
</dbReference>
<dbReference type="GO" id="GO:0015074">
    <property type="term" value="P:DNA integration"/>
    <property type="evidence" value="ECO:0007669"/>
    <property type="project" value="InterPro"/>
</dbReference>
<dbReference type="STRING" id="1280514.AXFE_04130"/>
<dbReference type="PATRIC" id="fig|1280514.3.peg.574"/>
<dbReference type="Pfam" id="PF13333">
    <property type="entry name" value="rve_2"/>
    <property type="match status" value="1"/>
</dbReference>
<dbReference type="PANTHER" id="PTHR46889:SF5">
    <property type="entry name" value="INTEGRASE PROTEIN"/>
    <property type="match status" value="1"/>
</dbReference>
<protein>
    <submittedName>
        <fullName evidence="3">Integrase core domain protein</fullName>
    </submittedName>
</protein>
<comment type="caution">
    <text evidence="3">The sequence shown here is derived from an EMBL/GenBank/DDBJ whole genome shotgun (WGS) entry which is preliminary data.</text>
</comment>
<dbReference type="InterPro" id="IPR025948">
    <property type="entry name" value="HTH-like_dom"/>
</dbReference>
<organism evidence="3 4">
    <name type="scientific">Acidithrix ferrooxidans</name>
    <dbReference type="NCBI Taxonomy" id="1280514"/>
    <lineage>
        <taxon>Bacteria</taxon>
        <taxon>Bacillati</taxon>
        <taxon>Actinomycetota</taxon>
        <taxon>Acidimicrobiia</taxon>
        <taxon>Acidimicrobiales</taxon>
        <taxon>Acidimicrobiaceae</taxon>
        <taxon>Acidithrix</taxon>
    </lineage>
</organism>
<name>A0A0D8HNH6_9ACTN</name>
<dbReference type="RefSeq" id="WP_052604222.1">
    <property type="nucleotide sequence ID" value="NZ_JXYS01000009.1"/>
</dbReference>
<proteinExistence type="predicted"/>
<evidence type="ECO:0000313" key="3">
    <source>
        <dbReference type="EMBL" id="KJF18681.1"/>
    </source>
</evidence>
<dbReference type="Pfam" id="PF13276">
    <property type="entry name" value="HTH_21"/>
    <property type="match status" value="1"/>
</dbReference>
<dbReference type="EMBL" id="JXYS01000009">
    <property type="protein sequence ID" value="KJF18681.1"/>
    <property type="molecule type" value="Genomic_DNA"/>
</dbReference>
<dbReference type="PROSITE" id="PS50994">
    <property type="entry name" value="INTEGRASE"/>
    <property type="match status" value="1"/>
</dbReference>
<sequence>MEAECANFEIARMARLLEVSRSGYYAWLHRLENPADAKVARNDLEAKILSIHRESNGTYGAPRITAELHDRGEVISKNSVATRMRDLGIEGISPRSFKVKTTTADPKACYPSDLVERDFDKGYLNAVLTSDITYLRVGEGFAYLCAIRDEHSGRVLGYSVDRHMRTSLVIEALQQAISLRGDDIQGAIFHTDRGSQFTDRRVVELCEQNGIIRSMGKTGSCYDHATAESFWSIFKHEYFYRHVFEGMSELRAGIRSYMDFYNHKRRYSKIGNVSPVGYELTLLESAKAA</sequence>